<evidence type="ECO:0008006" key="4">
    <source>
        <dbReference type="Google" id="ProtNLM"/>
    </source>
</evidence>
<evidence type="ECO:0000313" key="3">
    <source>
        <dbReference type="Proteomes" id="UP000887159"/>
    </source>
</evidence>
<dbReference type="InterPro" id="IPR021109">
    <property type="entry name" value="Peptidase_aspartic_dom_sf"/>
</dbReference>
<dbReference type="CDD" id="cd00303">
    <property type="entry name" value="retropepsin_like"/>
    <property type="match status" value="1"/>
</dbReference>
<feature type="compositionally biased region" description="Basic and acidic residues" evidence="1">
    <location>
        <begin position="216"/>
        <end position="230"/>
    </location>
</feature>
<protein>
    <recommendedName>
        <fullName evidence="4">Polyprotein</fullName>
    </recommendedName>
</protein>
<name>A0A8X6WKJ0_TRICX</name>
<dbReference type="EMBL" id="BMAU01021438">
    <property type="protein sequence ID" value="GFY36803.1"/>
    <property type="molecule type" value="Genomic_DNA"/>
</dbReference>
<dbReference type="AlphaFoldDB" id="A0A8X6WKJ0"/>
<proteinExistence type="predicted"/>
<accession>A0A8X6WKJ0</accession>
<evidence type="ECO:0000313" key="2">
    <source>
        <dbReference type="EMBL" id="GFY36803.1"/>
    </source>
</evidence>
<dbReference type="Gene3D" id="2.40.70.10">
    <property type="entry name" value="Acid Proteases"/>
    <property type="match status" value="1"/>
</dbReference>
<dbReference type="SUPFAM" id="SSF50630">
    <property type="entry name" value="Acid proteases"/>
    <property type="match status" value="1"/>
</dbReference>
<sequence>MYFQRGGTSHRRPTRFNLYDPEMRNARGFNVWPEVYFSESENVTEFLEVQNTATDFAQLKAALSKAFLAIQNKKELETRFYASQQRQNQEPTDFVYDLLKLHKKLELGMSEKALVDHIFVRLESQVQDYVEVRNPQTVIQLLEVLAKFEERYSCKATLGSRNSNNVEVRGWNERRMSNVGVAIRTTVKEMWFESRNRFQNDDRRLNDRGYQFRNRGQNDDFIRGDQRNRGSSENFSRGSRKQMGRLNVLKGNNIKGDQTQSINKSPIKHSAICMSPVELPYVPILLDETFTKALWNTGAEKSFISEETYQKYFFYKQVKKSSAQVITAQEAKCRNMGVVELNIRIRDFEKPWLFHVLADLEYPCILGIDFIGGSRIILDFDRKLWRFQIRRLIKWLKWLK</sequence>
<dbReference type="Proteomes" id="UP000887159">
    <property type="component" value="Unassembled WGS sequence"/>
</dbReference>
<gene>
    <name evidence="2" type="primary">NCL1_45524</name>
    <name evidence="2" type="ORF">TNCV_2567651</name>
</gene>
<evidence type="ECO:0000256" key="1">
    <source>
        <dbReference type="SAM" id="MobiDB-lite"/>
    </source>
</evidence>
<reference evidence="2" key="1">
    <citation type="submission" date="2020-08" db="EMBL/GenBank/DDBJ databases">
        <title>Multicomponent nature underlies the extraordinary mechanical properties of spider dragline silk.</title>
        <authorList>
            <person name="Kono N."/>
            <person name="Nakamura H."/>
            <person name="Mori M."/>
            <person name="Yoshida Y."/>
            <person name="Ohtoshi R."/>
            <person name="Malay A.D."/>
            <person name="Moran D.A.P."/>
            <person name="Tomita M."/>
            <person name="Numata K."/>
            <person name="Arakawa K."/>
        </authorList>
    </citation>
    <scope>NUCLEOTIDE SEQUENCE</scope>
</reference>
<feature type="region of interest" description="Disordered" evidence="1">
    <location>
        <begin position="208"/>
        <end position="242"/>
    </location>
</feature>
<organism evidence="2 3">
    <name type="scientific">Trichonephila clavipes</name>
    <name type="common">Golden silk orbweaver</name>
    <name type="synonym">Nephila clavipes</name>
    <dbReference type="NCBI Taxonomy" id="2585209"/>
    <lineage>
        <taxon>Eukaryota</taxon>
        <taxon>Metazoa</taxon>
        <taxon>Ecdysozoa</taxon>
        <taxon>Arthropoda</taxon>
        <taxon>Chelicerata</taxon>
        <taxon>Arachnida</taxon>
        <taxon>Araneae</taxon>
        <taxon>Araneomorphae</taxon>
        <taxon>Entelegynae</taxon>
        <taxon>Araneoidea</taxon>
        <taxon>Nephilidae</taxon>
        <taxon>Trichonephila</taxon>
    </lineage>
</organism>
<comment type="caution">
    <text evidence="2">The sequence shown here is derived from an EMBL/GenBank/DDBJ whole genome shotgun (WGS) entry which is preliminary data.</text>
</comment>
<keyword evidence="3" id="KW-1185">Reference proteome</keyword>